<protein>
    <submittedName>
        <fullName evidence="3">Uncharacterized protein</fullName>
    </submittedName>
</protein>
<dbReference type="GO" id="GO:0061631">
    <property type="term" value="F:ubiquitin conjugating enzyme activity"/>
    <property type="evidence" value="ECO:0007669"/>
    <property type="project" value="TreeGrafter"/>
</dbReference>
<evidence type="ECO:0000256" key="2">
    <source>
        <dbReference type="ARBA" id="ARBA00022786"/>
    </source>
</evidence>
<accession>A0A8S9QUX1</accession>
<dbReference type="PANTHER" id="PTHR46116">
    <property type="entry name" value="(E3-INDEPENDENT) E2 UBIQUITIN-CONJUGATING ENZYME"/>
    <property type="match status" value="1"/>
</dbReference>
<proteinExistence type="predicted"/>
<dbReference type="EMBL" id="QGKX02000996">
    <property type="protein sequence ID" value="KAF3556283.1"/>
    <property type="molecule type" value="Genomic_DNA"/>
</dbReference>
<sequence length="309" mass="34191">MFCGNFISFAPRFTIFDPIELKGGESTVYGRVFVVMGRHSSTVKGLLSSAIRPSLESRFLLDEVQVRTLSSVVKRCKSLMSDGLHQEPQQISQLPNAHFEKQSELHPYHLLCNINIGFVLAEFCATLHHFDPIELKRGESTGRESILRAQHVLAACKAYMEGVTVGSSTKLQEISTTNSTGFKIMLSKLYPKLVEAFSEIGVDRSQGTLIVIVEVLILQFCATLHHFDPIELKRGESTGRESILRAQHVLAACKAYMEGVTVGSSTKLQEISTTNSTGFKIMLSKLYPKLVEAFSEIGVDRSQGFALES</sequence>
<dbReference type="PANTHER" id="PTHR46116:SF15">
    <property type="entry name" value="(E3-INDEPENDENT) E2 UBIQUITIN-CONJUGATING ENZYME"/>
    <property type="match status" value="1"/>
</dbReference>
<evidence type="ECO:0000313" key="4">
    <source>
        <dbReference type="Proteomes" id="UP000712600"/>
    </source>
</evidence>
<name>A0A8S9QUX1_BRACR</name>
<comment type="caution">
    <text evidence="3">The sequence shown here is derived from an EMBL/GenBank/DDBJ whole genome shotgun (WGS) entry which is preliminary data.</text>
</comment>
<evidence type="ECO:0000313" key="3">
    <source>
        <dbReference type="EMBL" id="KAF3556283.1"/>
    </source>
</evidence>
<keyword evidence="1" id="KW-0808">Transferase</keyword>
<evidence type="ECO:0000256" key="1">
    <source>
        <dbReference type="ARBA" id="ARBA00022679"/>
    </source>
</evidence>
<reference evidence="3" key="1">
    <citation type="submission" date="2019-12" db="EMBL/GenBank/DDBJ databases">
        <title>Genome sequencing and annotation of Brassica cretica.</title>
        <authorList>
            <person name="Studholme D.J."/>
            <person name="Sarris P."/>
        </authorList>
    </citation>
    <scope>NUCLEOTIDE SEQUENCE</scope>
    <source>
        <strain evidence="3">PFS-109/04</strain>
        <tissue evidence="3">Leaf</tissue>
    </source>
</reference>
<dbReference type="Proteomes" id="UP000712600">
    <property type="component" value="Unassembled WGS sequence"/>
</dbReference>
<gene>
    <name evidence="3" type="ORF">F2Q69_00011355</name>
</gene>
<dbReference type="AlphaFoldDB" id="A0A8S9QUX1"/>
<keyword evidence="2" id="KW-0833">Ubl conjugation pathway</keyword>
<organism evidence="3 4">
    <name type="scientific">Brassica cretica</name>
    <name type="common">Mustard</name>
    <dbReference type="NCBI Taxonomy" id="69181"/>
    <lineage>
        <taxon>Eukaryota</taxon>
        <taxon>Viridiplantae</taxon>
        <taxon>Streptophyta</taxon>
        <taxon>Embryophyta</taxon>
        <taxon>Tracheophyta</taxon>
        <taxon>Spermatophyta</taxon>
        <taxon>Magnoliopsida</taxon>
        <taxon>eudicotyledons</taxon>
        <taxon>Gunneridae</taxon>
        <taxon>Pentapetalae</taxon>
        <taxon>rosids</taxon>
        <taxon>malvids</taxon>
        <taxon>Brassicales</taxon>
        <taxon>Brassicaceae</taxon>
        <taxon>Brassiceae</taxon>
        <taxon>Brassica</taxon>
    </lineage>
</organism>